<evidence type="ECO:0000313" key="2">
    <source>
        <dbReference type="EMBL" id="QIZ70664.1"/>
    </source>
</evidence>
<keyword evidence="3" id="KW-1185">Reference proteome</keyword>
<reference evidence="2 3" key="1">
    <citation type="submission" date="2020-04" db="EMBL/GenBank/DDBJ databases">
        <authorList>
            <person name="Basu S."/>
            <person name="Maruthanayagam V."/>
            <person name="Chakraborty S."/>
            <person name="Pramanik A."/>
            <person name="Mukherjee J."/>
            <person name="Brink B."/>
        </authorList>
    </citation>
    <scope>NUCLEOTIDE SEQUENCE [LARGE SCALE GENOMIC DNA]</scope>
    <source>
        <strain evidence="2 3">AP17</strain>
    </source>
</reference>
<dbReference type="RefSeq" id="WP_168568819.1">
    <property type="nucleotide sequence ID" value="NZ_CP051167.1"/>
</dbReference>
<organism evidence="2 3">
    <name type="scientific">Oxynema aestuarii AP17</name>
    <dbReference type="NCBI Taxonomy" id="2064643"/>
    <lineage>
        <taxon>Bacteria</taxon>
        <taxon>Bacillati</taxon>
        <taxon>Cyanobacteriota</taxon>
        <taxon>Cyanophyceae</taxon>
        <taxon>Oscillatoriophycideae</taxon>
        <taxon>Oscillatoriales</taxon>
        <taxon>Oscillatoriaceae</taxon>
        <taxon>Oxynema</taxon>
        <taxon>Oxynema aestuarii</taxon>
    </lineage>
</organism>
<evidence type="ECO:0000256" key="1">
    <source>
        <dbReference type="SAM" id="Phobius"/>
    </source>
</evidence>
<dbReference type="Proteomes" id="UP000500857">
    <property type="component" value="Chromosome"/>
</dbReference>
<feature type="transmembrane region" description="Helical" evidence="1">
    <location>
        <begin position="27"/>
        <end position="46"/>
    </location>
</feature>
<dbReference type="KEGG" id="oxy:HCG48_08795"/>
<proteinExistence type="predicted"/>
<keyword evidence="1" id="KW-1133">Transmembrane helix</keyword>
<evidence type="ECO:0000313" key="3">
    <source>
        <dbReference type="Proteomes" id="UP000500857"/>
    </source>
</evidence>
<dbReference type="EMBL" id="CP051167">
    <property type="protein sequence ID" value="QIZ70664.1"/>
    <property type="molecule type" value="Genomic_DNA"/>
</dbReference>
<keyword evidence="1" id="KW-0472">Membrane</keyword>
<dbReference type="AlphaFoldDB" id="A0A6H1TVM3"/>
<name>A0A6H1TVM3_9CYAN</name>
<gene>
    <name evidence="2" type="ORF">HCG48_08795</name>
</gene>
<protein>
    <submittedName>
        <fullName evidence="2">Uncharacterized protein</fullName>
    </submittedName>
</protein>
<sequence length="172" mass="20293">MRNDEEEISRRILHALRKHQKPKLFDPSRLIFSAIAGFLVVGFFIWESQPRVNITDLDVYHNVRRSSGKNIKMVLDFETAHLKNRSCTAAAYFYYKNGRKVRSTTRGYRTEDNQLSTSDDFRPRYEHSTYKNFTLYIPNKYFNRGSYKGKVKTYCGDEFIGNTKSFRFTIGL</sequence>
<keyword evidence="1" id="KW-0812">Transmembrane</keyword>
<accession>A0A6H1TVM3</accession>